<dbReference type="Proteomes" id="UP000030762">
    <property type="component" value="Unassembled WGS sequence"/>
</dbReference>
<dbReference type="OrthoDB" id="72727at2759"/>
<feature type="region of interest" description="Disordered" evidence="2">
    <location>
        <begin position="1311"/>
        <end position="1338"/>
    </location>
</feature>
<protein>
    <recommendedName>
        <fullName evidence="6">PDZ domain-containing protein</fullName>
    </recommendedName>
</protein>
<evidence type="ECO:0000313" key="4">
    <source>
        <dbReference type="EMBL" id="EQC38492.1"/>
    </source>
</evidence>
<dbReference type="VEuPathDB" id="FungiDB:SDRG_04200"/>
<keyword evidence="3" id="KW-0472">Membrane</keyword>
<proteinExistence type="predicted"/>
<feature type="transmembrane region" description="Helical" evidence="3">
    <location>
        <begin position="2274"/>
        <end position="2294"/>
    </location>
</feature>
<dbReference type="eggNOG" id="ENOG502SKB0">
    <property type="taxonomic scope" value="Eukaryota"/>
</dbReference>
<keyword evidence="3" id="KW-1133">Transmembrane helix</keyword>
<evidence type="ECO:0000256" key="1">
    <source>
        <dbReference type="SAM" id="Coils"/>
    </source>
</evidence>
<evidence type="ECO:0000256" key="2">
    <source>
        <dbReference type="SAM" id="MobiDB-lite"/>
    </source>
</evidence>
<name>T0S773_SAPDV</name>
<keyword evidence="1" id="KW-0175">Coiled coil</keyword>
<feature type="transmembrane region" description="Helical" evidence="3">
    <location>
        <begin position="2379"/>
        <end position="2402"/>
    </location>
</feature>
<feature type="transmembrane region" description="Helical" evidence="3">
    <location>
        <begin position="2478"/>
        <end position="2498"/>
    </location>
</feature>
<dbReference type="EMBL" id="JH767141">
    <property type="protein sequence ID" value="EQC38492.1"/>
    <property type="molecule type" value="Genomic_DNA"/>
</dbReference>
<keyword evidence="5" id="KW-1185">Reference proteome</keyword>
<feature type="compositionally biased region" description="Basic and acidic residues" evidence="2">
    <location>
        <begin position="3060"/>
        <end position="3069"/>
    </location>
</feature>
<feature type="transmembrane region" description="Helical" evidence="3">
    <location>
        <begin position="2230"/>
        <end position="2254"/>
    </location>
</feature>
<dbReference type="RefSeq" id="XP_008608084.1">
    <property type="nucleotide sequence ID" value="XM_008609862.1"/>
</dbReference>
<dbReference type="InParanoid" id="T0S773"/>
<organism evidence="4 5">
    <name type="scientific">Saprolegnia diclina (strain VS20)</name>
    <dbReference type="NCBI Taxonomy" id="1156394"/>
    <lineage>
        <taxon>Eukaryota</taxon>
        <taxon>Sar</taxon>
        <taxon>Stramenopiles</taxon>
        <taxon>Oomycota</taxon>
        <taxon>Saprolegniomycetes</taxon>
        <taxon>Saprolegniales</taxon>
        <taxon>Saprolegniaceae</taxon>
        <taxon>Saprolegnia</taxon>
    </lineage>
</organism>
<feature type="transmembrane region" description="Helical" evidence="3">
    <location>
        <begin position="2324"/>
        <end position="2344"/>
    </location>
</feature>
<feature type="transmembrane region" description="Helical" evidence="3">
    <location>
        <begin position="2190"/>
        <end position="2209"/>
    </location>
</feature>
<feature type="non-terminal residue" evidence="4">
    <location>
        <position position="1"/>
    </location>
</feature>
<feature type="region of interest" description="Disordered" evidence="2">
    <location>
        <begin position="3026"/>
        <end position="3069"/>
    </location>
</feature>
<gene>
    <name evidence="4" type="ORF">SDRG_04200</name>
</gene>
<feature type="compositionally biased region" description="Acidic residues" evidence="2">
    <location>
        <begin position="2808"/>
        <end position="2829"/>
    </location>
</feature>
<feature type="region of interest" description="Disordered" evidence="2">
    <location>
        <begin position="2805"/>
        <end position="2831"/>
    </location>
</feature>
<dbReference type="GeneID" id="19944927"/>
<feature type="coiled-coil region" evidence="1">
    <location>
        <begin position="1450"/>
        <end position="1484"/>
    </location>
</feature>
<feature type="coiled-coil region" evidence="1">
    <location>
        <begin position="1771"/>
        <end position="1816"/>
    </location>
</feature>
<evidence type="ECO:0000313" key="5">
    <source>
        <dbReference type="Proteomes" id="UP000030762"/>
    </source>
</evidence>
<sequence length="3660" mass="411467">MDDDGRGVHQALWDAAAQLSPRRAPDDDAVATTTLPFYEHVPPAEALRRLFVWFRSPTDRDGMSRDAFNRLRCAVHSAEVTQEQWTLAMRALGNNHNAFVTEAEFKELFGPPPFFGPTASSTHLPPQLLLVQEVTRMEAFVHFLKHLFERYATDGVTMTFENLKSLRRQAGIATPLDVATWESLCKRVQAPLESMNWMQFASAWHINLHTNKREGPRGFCYPHVHPSDAVHACVADEKVQLHFSKHDVVSRETLHQLLEATSKPETSSFSLLKKRKKSSKRAMTDDEWCAMLENLQAAEYPLHDETNKNAIELHPQRRVKDVRLPTKPHDTIIHTANNLMMYEIAFDELGPIGLQVQSDFFGQCMAIRAIDGQAKKHALIQLNDIVACVDGRMTIYAPASSEADEATRQSEMQAMFDTHGSSSQRIVFLRQEVYYNNLQATDGIRVVLQTYAALEKGDTFTVRLPPGYTPVDPRSKRLRIEFESQLQYELVPEASVEEGIVTITLTGPKGLASHSYMTMVLHGIVCPQSVVAGPGDISHVDGATVVKLYADWTPWQRLVTDAFATKPLRIDESRFSDPSLTPKTLSVDQGDSGITLTSDFYGQCAVVASISPLKGITTILPEDVLSCVSYTNADGVVERVSLIKPFALSSSDATRHFKYVESVLQERASSQTPYTLQFLRLHSFYVQNGLKTTLTFDALTRLEANAVIAIEMPNSDWRAPDFDAMSAIFVKPEGLNVARMHWDAGAHYFEVTLGECALEVGTQLVLELVGVQGPAERTAGPSEITFVGANRMRLELHEHWHSFLGGWSGIASDQLVNVLATLETTPLDLWTVLEYSHLLFRMYADKATSHMTLARTNVLRAAVFGPGNDMDEETWLRACRRVHAAPRKGLDEKQFAVALLQLLGDKVSPNDIQRIYVFVHSVEKLFCTALDLFEPAHVMELHEPSMRALHRAVFQHLPFRTFQDKLWRLGSQGRWSLDAFGRGFYQAQRDGMDPVAAWVKLHYASALFDQFARMSEMQRDNWRDMLKARKSDIILDEDLWTSLCASVVGNHVTPSRGLTKGGFVQAYHSNVLGPVRDAMVDWNYIQAYSIEPTAHQRSISDAVEAQSAVAPEKLRVNDIATKALEALVSTDDIAEEAIKLNIDFKRTDVVEERVIKFKEDALTTNFASYAAARDRGFLHVRVKSVCELRKDDDDDGEDMDDDDMNTTLDEYYVVMYTISSDEWRNEFKPVVRTWADWRQHIGATLKRKALELLRGQRKEPYVCGPHELWDFAESQALAAEYATKATEFLEQTEVDDALRDDMTQLCERFNPYSPLLAPKPPPEPVGKKARKAPTAVPTAPAVDLKAGRAVSRLVTEDASSAGVLRFPEDAFRLFVDREQRAPRQSHVVVKLFKRTKSGQNKAAIDALNVKSRELTRAERSERVIRALLLKTKLHLTHRIHANLGSINSEIQLELSKFKRKEKDLAELQARIHTLRDDVHALELQQPTAASTNNVAPASLIGQVALPLDELFSILYNDSLETDDLVMLLDTDRHVAGKMLLQFQFQASAPWCRPSNQDAPPPPLRLATDGTLDYPSEAPLHVEWATSDEANVAKRDTLCLVRETERQKLVLNAPFFLFYWNTDIGDGQWDCFQSSLKLYSGPAVDKARVIQMTPPSGNDKAQRGTLLLPSSRDLSLPPGTYRLVLMRQEEDGGRKFRSVLGVSPCLHVFVGVNSVHTVFGTTPFVDVKTVRCAMAIVDNATDNAIASTLPALNATEPWLRAASYEIELVNAIAMLRTQIESLQTQLQSQESHPAPILEAMQMEVEAYTNRVDALEKLQDQGIDAIRDQERQVCDDLQRCEDQLAQCEAHKRAVVAAGNEPDADVSKTMQGLQANIDDLNETKTTLAMVVAEYLRRQEPPAAVVAAGSGAETPVFTYSSYMRVDCLLQGEAAQLPHSQSTTVHDYVIVLPQVVVETADKLRVKILGKLQSMNVERSQHVRDQIQIELQILLRIVEISNAWLLSRIFSTREWYSLYGQLAQLRWLYIFEECYPVFQKAPSEVRLLFPFILQELADELQSRSHELELALPTRVVNATLSLREVPVTNFTPAGGDVQGRIDGSVASFVGLDPNWRSWTNYLRRFFGLDPCLGGMYIAKYIRRGGEVGNARGELGRVGPFAINVDADEAQLWFLAPEKRLLYTEMAFHLGVTALKYFVALLNLSFNVNFVANLVASSSWFSHSTEVLKAMKADCTAALANVLSFVSVVIGWFDYVFSYILNYIMVELNFFDKYVGCGQGYILLLIWVLMWLATLFLYIVIQEDVLVKVQKISYYLPFNVGRVGEDRLEQLGALLVSPVLIVIKVLVLFIAKQWHAYSEQASTGSLFSLTRYSTSGVACPAMEVNYAFQVVSAVLLGGFFYFLLPLLVLDIYSWKPPTDLAKDADRLALSHRGGRHGIWAAVANNVNLVEPPTSWPRRCCCHPFQLFWFAGRGKRLFRDYRRYDFYKLTLKYGFVGIWFVILYIYSVLMLQAVARALGAVFGWRGRADYMYDKPHLRPYGTSHLDRICCRFNWYWRRSWVVQKVLQPMYNCALVTIGAWTTGEWTTYDIEERAKNCFPMEPNNEIKQLQMMSLHGKVNSLIWLPFPVIGFLAYVSDILNRGPILSYLLNRMFLQVDKPANERDPSVRWKIHRWMPECVAGKRVRCGVVDDKTVCLPDTCFYTTLAKWGSSVLELAMVVALIAEPLQNPNGAANSATMKWKAQVALLAATIAPLIELNQQALKSYKKFLELRDTMQSTLVSEGKSLAQQQAGRVGAPIEMASAANAEVQTLLGTNDENDGNSSDEAESDDENDDDDGSKDLIVLTATPETSFVIQSDQLDEGEGVITVNWRVNASRRFHAFDAIGMFPKRSLADTLVKRTMDECLCYRLVSELRVEPFGWRPTTNAHGNELSSGVHSTKMLQHALFLDKVTQHEIGELSRKSIHQRKASLVPAPDSVDAIDAVLDAAPDAVNLDRATFVLENTLASGTIEPYGKQMSEMFHDEMHEKQAAFRTLSVDDADDHKAGGSKDARDTRRVSGQVKFRPANSNEHDDHPQHEDYVFGNSAGIFPCKYGLERYEFFYLKYTGHHTAHSTTTPLYEVVVDSSRDNDAKDRNDPIVETRRGDYEPLVKFTSNAISIGTFDLFIRLTSDTPLVWANQAVNLTWEIFGVNYRVLSHPRNRNCIAFFKVRDIHNTRMCAKVDIVPPSAFLEPHGGGPVSGRMLVFTPSEPGMYEIRFLFNYFHEAKLHRRCQVFGQLEEQMQLQRIKYLFQRRDLARTLSLLQQQTLSAWTQALVYTYAWLHPVLSYLLDKPVPDSVVNNPGLFTRYMVREAAGQLALLAETDHSQLQGCLTQLLSPLRSRSFIAFFGDAFNGSEEMRTHASTIEFVSPSDATRDVFLDAKTRSIARWPAAVTVSPEIWLLHDDKVLLDAGPDNFEALALEYLSRPLLPGRVDILDELILDNRALLTTAKLVVESVATAACGLYEPAIASVVQSFLKQAKQAEKLGLFQDLAVPLQDESRNHIQRLIRALFETHSRSGDRFVGWDTDAARPQLGLDVLQHQALRAWLKPKCVQGIVKVLKRRFALLTASNSAVALQLVRATATKFGCRRPTVPLVSTAAVGLRRRTGKSVVYFLREAETNEATLPTHAS</sequence>
<accession>T0S773</accession>
<evidence type="ECO:0008006" key="6">
    <source>
        <dbReference type="Google" id="ProtNLM"/>
    </source>
</evidence>
<evidence type="ECO:0000256" key="3">
    <source>
        <dbReference type="SAM" id="Phobius"/>
    </source>
</evidence>
<reference evidence="4 5" key="1">
    <citation type="submission" date="2012-04" db="EMBL/GenBank/DDBJ databases">
        <title>The Genome Sequence of Saprolegnia declina VS20.</title>
        <authorList>
            <consortium name="The Broad Institute Genome Sequencing Platform"/>
            <person name="Russ C."/>
            <person name="Nusbaum C."/>
            <person name="Tyler B."/>
            <person name="van West P."/>
            <person name="Dieguez-Uribeondo J."/>
            <person name="de Bruijn I."/>
            <person name="Tripathy S."/>
            <person name="Jiang R."/>
            <person name="Young S.K."/>
            <person name="Zeng Q."/>
            <person name="Gargeya S."/>
            <person name="Fitzgerald M."/>
            <person name="Haas B."/>
            <person name="Abouelleil A."/>
            <person name="Alvarado L."/>
            <person name="Arachchi H.M."/>
            <person name="Berlin A."/>
            <person name="Chapman S.B."/>
            <person name="Goldberg J."/>
            <person name="Griggs A."/>
            <person name="Gujja S."/>
            <person name="Hansen M."/>
            <person name="Howarth C."/>
            <person name="Imamovic A."/>
            <person name="Larimer J."/>
            <person name="McCowen C."/>
            <person name="Montmayeur A."/>
            <person name="Murphy C."/>
            <person name="Neiman D."/>
            <person name="Pearson M."/>
            <person name="Priest M."/>
            <person name="Roberts A."/>
            <person name="Saif S."/>
            <person name="Shea T."/>
            <person name="Sisk P."/>
            <person name="Sykes S."/>
            <person name="Wortman J."/>
            <person name="Nusbaum C."/>
            <person name="Birren B."/>
        </authorList>
    </citation>
    <scope>NUCLEOTIDE SEQUENCE [LARGE SCALE GENOMIC DNA]</scope>
    <source>
        <strain evidence="4 5">VS20</strain>
    </source>
</reference>
<keyword evidence="3" id="KW-0812">Transmembrane</keyword>
<feature type="compositionally biased region" description="Basic and acidic residues" evidence="2">
    <location>
        <begin position="3032"/>
        <end position="3047"/>
    </location>
</feature>